<proteinExistence type="predicted"/>
<accession>A0AAE0XRQ9</accession>
<evidence type="ECO:0000313" key="2">
    <source>
        <dbReference type="Proteomes" id="UP001283361"/>
    </source>
</evidence>
<organism evidence="1 2">
    <name type="scientific">Elysia crispata</name>
    <name type="common">lettuce slug</name>
    <dbReference type="NCBI Taxonomy" id="231223"/>
    <lineage>
        <taxon>Eukaryota</taxon>
        <taxon>Metazoa</taxon>
        <taxon>Spiralia</taxon>
        <taxon>Lophotrochozoa</taxon>
        <taxon>Mollusca</taxon>
        <taxon>Gastropoda</taxon>
        <taxon>Heterobranchia</taxon>
        <taxon>Euthyneura</taxon>
        <taxon>Panpulmonata</taxon>
        <taxon>Sacoglossa</taxon>
        <taxon>Placobranchoidea</taxon>
        <taxon>Plakobranchidae</taxon>
        <taxon>Elysia</taxon>
    </lineage>
</organism>
<protein>
    <submittedName>
        <fullName evidence="1">Uncharacterized protein</fullName>
    </submittedName>
</protein>
<evidence type="ECO:0000313" key="1">
    <source>
        <dbReference type="EMBL" id="KAK3704575.1"/>
    </source>
</evidence>
<reference evidence="1" key="1">
    <citation type="journal article" date="2023" name="G3 (Bethesda)">
        <title>A reference genome for the long-term kleptoplast-retaining sea slug Elysia crispata morphotype clarki.</title>
        <authorList>
            <person name="Eastman K.E."/>
            <person name="Pendleton A.L."/>
            <person name="Shaikh M.A."/>
            <person name="Suttiyut T."/>
            <person name="Ogas R."/>
            <person name="Tomko P."/>
            <person name="Gavelis G."/>
            <person name="Widhalm J.R."/>
            <person name="Wisecaver J.H."/>
        </authorList>
    </citation>
    <scope>NUCLEOTIDE SEQUENCE</scope>
    <source>
        <strain evidence="1">ECLA1</strain>
    </source>
</reference>
<name>A0AAE0XRQ9_9GAST</name>
<keyword evidence="2" id="KW-1185">Reference proteome</keyword>
<dbReference type="Proteomes" id="UP001283361">
    <property type="component" value="Unassembled WGS sequence"/>
</dbReference>
<comment type="caution">
    <text evidence="1">The sequence shown here is derived from an EMBL/GenBank/DDBJ whole genome shotgun (WGS) entry which is preliminary data.</text>
</comment>
<dbReference type="EMBL" id="JAWDGP010007794">
    <property type="protein sequence ID" value="KAK3704575.1"/>
    <property type="molecule type" value="Genomic_DNA"/>
</dbReference>
<dbReference type="AlphaFoldDB" id="A0AAE0XRQ9"/>
<gene>
    <name evidence="1" type="ORF">RRG08_033617</name>
</gene>
<sequence length="131" mass="14427">MSGPSSRLPYQWAFVQVTLEVGLRPGYPMSGPSSRLPYEWAFVQVTLEVGLRPVYPMSGPSSSLPYEWTFVQSIAESTHNAILRGLMVYGEGSSAAEISGILRVDLSRCIHNHGHDEEETLEMVSDGDIVI</sequence>